<dbReference type="EC" id="1.14.99.56" evidence="5"/>
<reference evidence="9 10" key="1">
    <citation type="submission" date="2017-10" db="EMBL/GenBank/DDBJ databases">
        <title>Comparative genomics in systemic dimorphic fungi from Ajellomycetaceae.</title>
        <authorList>
            <person name="Munoz J.F."/>
            <person name="Mcewen J.G."/>
            <person name="Clay O.K."/>
            <person name="Cuomo C.A."/>
        </authorList>
    </citation>
    <scope>NUCLEOTIDE SEQUENCE [LARGE SCALE GENOMIC DNA]</scope>
    <source>
        <strain evidence="9 10">UAMH5409</strain>
    </source>
</reference>
<gene>
    <name evidence="9" type="ORF">AJ79_05729</name>
</gene>
<evidence type="ECO:0000313" key="10">
    <source>
        <dbReference type="Proteomes" id="UP000223968"/>
    </source>
</evidence>
<dbReference type="AlphaFoldDB" id="A0A2B7XJW0"/>
<dbReference type="STRING" id="1447875.A0A2B7XJW0"/>
<dbReference type="PANTHER" id="PTHR33353">
    <property type="entry name" value="PUTATIVE (AFU_ORTHOLOGUE AFUA_1G12560)-RELATED"/>
    <property type="match status" value="1"/>
</dbReference>
<feature type="domain" description="Auxiliary Activity family 9 catalytic" evidence="8">
    <location>
        <begin position="22"/>
        <end position="228"/>
    </location>
</feature>
<evidence type="ECO:0000256" key="5">
    <source>
        <dbReference type="RuleBase" id="RU368122"/>
    </source>
</evidence>
<protein>
    <recommendedName>
        <fullName evidence="5">AA9 family lytic polysaccharide monooxygenase</fullName>
        <ecNumber evidence="5">1.14.99.56</ecNumber>
    </recommendedName>
    <alternativeName>
        <fullName evidence="5">Endo-beta-1,4-glucanase</fullName>
    </alternativeName>
    <alternativeName>
        <fullName evidence="5">Glycosyl hydrolase 61 family protein</fullName>
    </alternativeName>
</protein>
<dbReference type="Pfam" id="PF03443">
    <property type="entry name" value="AA9"/>
    <property type="match status" value="1"/>
</dbReference>
<evidence type="ECO:0000313" key="9">
    <source>
        <dbReference type="EMBL" id="PGH09200.1"/>
    </source>
</evidence>
<dbReference type="GO" id="GO:0030245">
    <property type="term" value="P:cellulose catabolic process"/>
    <property type="evidence" value="ECO:0007669"/>
    <property type="project" value="UniProtKB-UniRule"/>
</dbReference>
<dbReference type="OrthoDB" id="3496539at2759"/>
<dbReference type="GO" id="GO:0008810">
    <property type="term" value="F:cellulase activity"/>
    <property type="evidence" value="ECO:0007669"/>
    <property type="project" value="UniProtKB-UniRule"/>
</dbReference>
<keyword evidence="5" id="KW-0119">Carbohydrate metabolism</keyword>
<dbReference type="InterPro" id="IPR005103">
    <property type="entry name" value="AA9_LPMO"/>
</dbReference>
<dbReference type="InterPro" id="IPR049892">
    <property type="entry name" value="AA9"/>
</dbReference>
<comment type="cofactor">
    <cofactor evidence="1">
        <name>Cu(2+)</name>
        <dbReference type="ChEBI" id="CHEBI:29036"/>
    </cofactor>
</comment>
<feature type="chain" id="PRO_5012948031" description="AA9 family lytic polysaccharide monooxygenase" evidence="7">
    <location>
        <begin position="22"/>
        <end position="297"/>
    </location>
</feature>
<comment type="function">
    <text evidence="5">Lytic polysaccharide monooxygenase (LMPO) that depolymerizes crystalline and amorphous polysaccharides via the oxidation of scissile alpha- or beta-(1-4)-glycosidic bonds, yielding C1 and/or C4 oxidation products. Catalysis by LPMOs requires the reduction of the active-site copper from Cu(II) to Cu(I) by a reducing agent and H(2)O(2) or O(2) as a cosubstrate.</text>
</comment>
<keyword evidence="3 5" id="KW-0964">Secreted</keyword>
<name>A0A2B7XJW0_9EURO</name>
<dbReference type="Gene3D" id="2.70.50.70">
    <property type="match status" value="1"/>
</dbReference>
<comment type="subcellular location">
    <subcellularLocation>
        <location evidence="2 5">Secreted</location>
    </subcellularLocation>
</comment>
<dbReference type="CDD" id="cd21175">
    <property type="entry name" value="LPMO_AA9"/>
    <property type="match status" value="1"/>
</dbReference>
<evidence type="ECO:0000256" key="2">
    <source>
        <dbReference type="ARBA" id="ARBA00004613"/>
    </source>
</evidence>
<organism evidence="9 10">
    <name type="scientific">Helicocarpus griseus UAMH5409</name>
    <dbReference type="NCBI Taxonomy" id="1447875"/>
    <lineage>
        <taxon>Eukaryota</taxon>
        <taxon>Fungi</taxon>
        <taxon>Dikarya</taxon>
        <taxon>Ascomycota</taxon>
        <taxon>Pezizomycotina</taxon>
        <taxon>Eurotiomycetes</taxon>
        <taxon>Eurotiomycetidae</taxon>
        <taxon>Onygenales</taxon>
        <taxon>Ajellomycetaceae</taxon>
        <taxon>Helicocarpus</taxon>
    </lineage>
</organism>
<dbReference type="EMBL" id="PDNB01000094">
    <property type="protein sequence ID" value="PGH09200.1"/>
    <property type="molecule type" value="Genomic_DNA"/>
</dbReference>
<keyword evidence="5" id="KW-0624">Polysaccharide degradation</keyword>
<sequence length="297" mass="31257">MIFTPAALPLLVSTLLPLASGHYVFSKMIVDGDATKDFEYIRQNTNGYMPTLLSEITADSFRCNQGSDASAAKTGVYTVSPGAEIGFQLAYGATMKHPGPLQIYMSKAPGSVTAYDGSGDWFKVYEMGLCKDISGGLADTDWCTWDKDTVSFTLPADTPPGEYLVRVEHIGLHRAFSGNTEFYFTCGQIKVTGSGSGSPGPMVSIPGVYQQTDENVNLNIYYPKPTSYSLPGPAVWKGGSSGSSAGKPLASADDSTAAAPVASKPKPPVTTTLVKLPGPAPSDIASGHERQGACHAH</sequence>
<keyword evidence="7" id="KW-0732">Signal</keyword>
<keyword evidence="10" id="KW-1185">Reference proteome</keyword>
<comment type="catalytic activity">
    <reaction evidence="5">
        <text>[(1-&gt;4)-beta-D-glucosyl]n+m + reduced acceptor + O2 = 4-dehydro-beta-D-glucosyl-[(1-&gt;4)-beta-D-glucosyl]n-1 + [(1-&gt;4)-beta-D-glucosyl]m + acceptor + H2O.</text>
        <dbReference type="EC" id="1.14.99.56"/>
    </reaction>
</comment>
<dbReference type="PANTHER" id="PTHR33353:SF2">
    <property type="entry name" value="ENDO-BETA-1,4-GLUCANASE D"/>
    <property type="match status" value="1"/>
</dbReference>
<dbReference type="Proteomes" id="UP000223968">
    <property type="component" value="Unassembled WGS sequence"/>
</dbReference>
<evidence type="ECO:0000256" key="4">
    <source>
        <dbReference type="ARBA" id="ARBA00023157"/>
    </source>
</evidence>
<keyword evidence="4 5" id="KW-1015">Disulfide bond</keyword>
<dbReference type="GO" id="GO:0005576">
    <property type="term" value="C:extracellular region"/>
    <property type="evidence" value="ECO:0007669"/>
    <property type="project" value="UniProtKB-SubCell"/>
</dbReference>
<evidence type="ECO:0000256" key="3">
    <source>
        <dbReference type="ARBA" id="ARBA00022525"/>
    </source>
</evidence>
<dbReference type="GO" id="GO:0030248">
    <property type="term" value="F:cellulose binding"/>
    <property type="evidence" value="ECO:0007669"/>
    <property type="project" value="UniProtKB-UniRule"/>
</dbReference>
<keyword evidence="5" id="KW-0136">Cellulose degradation</keyword>
<feature type="region of interest" description="Disordered" evidence="6">
    <location>
        <begin position="237"/>
        <end position="297"/>
    </location>
</feature>
<feature type="compositionally biased region" description="Basic and acidic residues" evidence="6">
    <location>
        <begin position="286"/>
        <end position="297"/>
    </location>
</feature>
<evidence type="ECO:0000259" key="8">
    <source>
        <dbReference type="Pfam" id="PF03443"/>
    </source>
</evidence>
<evidence type="ECO:0000256" key="1">
    <source>
        <dbReference type="ARBA" id="ARBA00001973"/>
    </source>
</evidence>
<accession>A0A2B7XJW0</accession>
<comment type="domain">
    <text evidence="5">Has a modular structure: an endo-beta-1,4-glucanase catalytic module at the N-terminus, a linker rich in serines and threonines, and a C-terminal carbohydrate-binding module (CBM).</text>
</comment>
<evidence type="ECO:0000256" key="6">
    <source>
        <dbReference type="SAM" id="MobiDB-lite"/>
    </source>
</evidence>
<feature type="compositionally biased region" description="Low complexity" evidence="6">
    <location>
        <begin position="255"/>
        <end position="272"/>
    </location>
</feature>
<comment type="caution">
    <text evidence="9">The sequence shown here is derived from an EMBL/GenBank/DDBJ whole genome shotgun (WGS) entry which is preliminary data.</text>
</comment>
<feature type="signal peptide" evidence="7">
    <location>
        <begin position="1"/>
        <end position="21"/>
    </location>
</feature>
<proteinExistence type="predicted"/>
<evidence type="ECO:0000256" key="7">
    <source>
        <dbReference type="SAM" id="SignalP"/>
    </source>
</evidence>